<dbReference type="PhylomeDB" id="A0NGC7"/>
<dbReference type="STRING" id="7165.A0NGC7"/>
<organism evidence="2">
    <name type="scientific">Anopheles gambiae</name>
    <name type="common">African malaria mosquito</name>
    <dbReference type="NCBI Taxonomy" id="7165"/>
    <lineage>
        <taxon>Eukaryota</taxon>
        <taxon>Metazoa</taxon>
        <taxon>Ecdysozoa</taxon>
        <taxon>Arthropoda</taxon>
        <taxon>Hexapoda</taxon>
        <taxon>Insecta</taxon>
        <taxon>Pterygota</taxon>
        <taxon>Neoptera</taxon>
        <taxon>Endopterygota</taxon>
        <taxon>Diptera</taxon>
        <taxon>Nematocera</taxon>
        <taxon>Culicoidea</taxon>
        <taxon>Culicidae</taxon>
        <taxon>Anophelinae</taxon>
        <taxon>Anopheles</taxon>
    </lineage>
</organism>
<feature type="non-terminal residue" evidence="2">
    <location>
        <position position="236"/>
    </location>
</feature>
<dbReference type="PANTHER" id="PTHR24110:SF3">
    <property type="entry name" value="CENTROSOMAL PROTEIN OF 78 KDA"/>
    <property type="match status" value="1"/>
</dbReference>
<dbReference type="EMBL" id="AAAB01008984">
    <property type="protein sequence ID" value="EAU75926.1"/>
    <property type="molecule type" value="Genomic_DNA"/>
</dbReference>
<accession>A0NGC7</accession>
<dbReference type="Gene3D" id="3.80.10.10">
    <property type="entry name" value="Ribonuclease Inhibitor"/>
    <property type="match status" value="1"/>
</dbReference>
<dbReference type="SMART" id="SM00367">
    <property type="entry name" value="LRR_CC"/>
    <property type="match status" value="3"/>
</dbReference>
<reference evidence="2" key="1">
    <citation type="journal article" date="2002" name="Science">
        <title>The genome sequence of the malaria mosquito Anopheles gambiae.</title>
        <authorList>
            <person name="Holt R.A."/>
            <person name="Subramanian G.M."/>
            <person name="Halpern A."/>
            <person name="Sutton G.G."/>
            <person name="Charlab R."/>
            <person name="Nusskern D.R."/>
            <person name="Wincker P."/>
            <person name="Clark A.G."/>
            <person name="Ribeiro J.M."/>
            <person name="Wides R."/>
            <person name="Salzberg S.L."/>
            <person name="Loftus B."/>
            <person name="Yandell M."/>
            <person name="Majoros W.H."/>
            <person name="Rusch D.B."/>
            <person name="Lai Z."/>
            <person name="Kraft C.L."/>
            <person name="Abril J.F."/>
            <person name="Anthouard V."/>
            <person name="Arensburger P."/>
            <person name="Atkinson P.W."/>
            <person name="Baden H."/>
            <person name="de Berardinis V."/>
            <person name="Baldwin D."/>
            <person name="Benes V."/>
            <person name="Biedler J."/>
            <person name="Blass C."/>
            <person name="Bolanos R."/>
            <person name="Boscus D."/>
            <person name="Barnstead M."/>
            <person name="Cai S."/>
            <person name="Center A."/>
            <person name="Chaturverdi K."/>
            <person name="Christophides G.K."/>
            <person name="Chrystal M.A."/>
            <person name="Clamp M."/>
            <person name="Cravchik A."/>
            <person name="Curwen V."/>
            <person name="Dana A."/>
            <person name="Delcher A."/>
            <person name="Dew I."/>
            <person name="Evans C.A."/>
            <person name="Flanigan M."/>
            <person name="Grundschober-Freimoser A."/>
            <person name="Friedli L."/>
            <person name="Gu Z."/>
            <person name="Guan P."/>
            <person name="Guigo R."/>
            <person name="Hillenmeyer M.E."/>
            <person name="Hladun S.L."/>
            <person name="Hogan J.R."/>
            <person name="Hong Y.S."/>
            <person name="Hoover J."/>
            <person name="Jaillon O."/>
            <person name="Ke Z."/>
            <person name="Kodira C."/>
            <person name="Kokoza E."/>
            <person name="Koutsos A."/>
            <person name="Letunic I."/>
            <person name="Levitsky A."/>
            <person name="Liang Y."/>
            <person name="Lin J.J."/>
            <person name="Lobo N.F."/>
            <person name="Lopez J.R."/>
            <person name="Malek J.A."/>
            <person name="McIntosh T.C."/>
            <person name="Meister S."/>
            <person name="Miller J."/>
            <person name="Mobarry C."/>
            <person name="Mongin E."/>
            <person name="Murphy S.D."/>
            <person name="O'Brochta D.A."/>
            <person name="Pfannkoch C."/>
            <person name="Qi R."/>
            <person name="Regier M.A."/>
            <person name="Remington K."/>
            <person name="Shao H."/>
            <person name="Sharakhova M.V."/>
            <person name="Sitter C.D."/>
            <person name="Shetty J."/>
            <person name="Smith T.J."/>
            <person name="Strong R."/>
            <person name="Sun J."/>
            <person name="Thomasova D."/>
            <person name="Ton L.Q."/>
            <person name="Topalis P."/>
            <person name="Tu Z."/>
            <person name="Unger M.F."/>
            <person name="Walenz B."/>
            <person name="Wang A."/>
            <person name="Wang J."/>
            <person name="Wang M."/>
            <person name="Wang X."/>
            <person name="Woodford K.J."/>
            <person name="Wortman J.R."/>
            <person name="Wu M."/>
            <person name="Yao A."/>
            <person name="Zdobnov E.M."/>
            <person name="Zhang H."/>
            <person name="Zhao Q."/>
            <person name="Zhao S."/>
            <person name="Zhu S.C."/>
            <person name="Zhimulev I."/>
            <person name="Coluzzi M."/>
            <person name="della Torre A."/>
            <person name="Roth C.W."/>
            <person name="Louis C."/>
            <person name="Kalush F."/>
            <person name="Mural R.J."/>
            <person name="Myers E.W."/>
            <person name="Adams M.D."/>
            <person name="Smith H.O."/>
            <person name="Broder S."/>
            <person name="Gardner M.J."/>
            <person name="Fraser C.M."/>
            <person name="Birney E."/>
            <person name="Bork P."/>
            <person name="Brey P.T."/>
            <person name="Venter J.C."/>
            <person name="Weissenbach J."/>
            <person name="Kafatos F.C."/>
            <person name="Collins F.H."/>
            <person name="Hoffman S.L."/>
        </authorList>
    </citation>
    <scope>NUCLEOTIDE SEQUENCE [LARGE SCALE GENOMIC DNA]</scope>
    <source>
        <strain evidence="2">PEST</strain>
    </source>
</reference>
<protein>
    <submittedName>
        <fullName evidence="2">AGAP009026-PA</fullName>
    </submittedName>
</protein>
<reference evidence="2" key="4">
    <citation type="journal article" date="2007" name="Genome Biol.">
        <title>Update of the Anopheles gambiae PEST genome assembly.</title>
        <authorList>
            <person name="Sharakhova M.V."/>
            <person name="Hammond M.P."/>
            <person name="Lobo N.F."/>
            <person name="Krzywinski J."/>
            <person name="Unger M.F."/>
            <person name="Hillenmeyer M.E."/>
            <person name="Bruggner R.V."/>
            <person name="Birney E."/>
            <person name="Collins F.H."/>
        </authorList>
    </citation>
    <scope>NUCLEOTIDE SEQUENCE</scope>
    <source>
        <strain evidence="2">PEST</strain>
    </source>
</reference>
<dbReference type="SUPFAM" id="SSF52047">
    <property type="entry name" value="RNI-like"/>
    <property type="match status" value="1"/>
</dbReference>
<dbReference type="VEuPathDB" id="VectorBase:AGAP009026"/>
<feature type="compositionally biased region" description="Polar residues" evidence="1">
    <location>
        <begin position="1"/>
        <end position="10"/>
    </location>
</feature>
<comment type="caution">
    <text evidence="2">The sequence shown here is derived from an EMBL/GenBank/DDBJ whole genome shotgun (WGS) entry which is preliminary data.</text>
</comment>
<sequence>MSSNTNSTNGKPAGRSERRNRQRAKDFHHRYLALCRAKNFHPLPEIVKTKKKNQSFLDVYGDRFKCYDWQLITDALREDNSLNHVALRLRKTYTEGNDVWRDVICCSFFIKNGISFRFGTQGLSQNTSLTELNLARCSIGDEGCKALCAEIKFLPNLQLLNLTACQLTVKGCQAVADVIKFQKMQRYATSWEQSLRYGDIKEDKLMGLRYLYLSHNPAIGDYGLLELTDVLKDDAW</sequence>
<dbReference type="InterPro" id="IPR032675">
    <property type="entry name" value="LRR_dom_sf"/>
</dbReference>
<reference evidence="2" key="5">
    <citation type="submission" date="2011-05" db="EMBL/GenBank/DDBJ databases">
        <authorList>
            <consortium name="VectorBase"/>
        </authorList>
    </citation>
    <scope>NUCLEOTIDE SEQUENCE</scope>
    <source>
        <strain evidence="2">PEST</strain>
    </source>
</reference>
<dbReference type="Pfam" id="PF13516">
    <property type="entry name" value="LRR_6"/>
    <property type="match status" value="3"/>
</dbReference>
<feature type="region of interest" description="Disordered" evidence="1">
    <location>
        <begin position="1"/>
        <end position="22"/>
    </location>
</feature>
<evidence type="ECO:0000256" key="1">
    <source>
        <dbReference type="SAM" id="MobiDB-lite"/>
    </source>
</evidence>
<dbReference type="AlphaFoldDB" id="A0NGC7"/>
<dbReference type="InterPro" id="IPR006553">
    <property type="entry name" value="Leu-rich_rpt_Cys-con_subtyp"/>
</dbReference>
<dbReference type="PANTHER" id="PTHR24110">
    <property type="entry name" value="CENTROSOMAL PROTEIN OF 78 KDA"/>
    <property type="match status" value="1"/>
</dbReference>
<proteinExistence type="predicted"/>
<gene>
    <name evidence="2" type="ORF">AgaP_AGAP009026</name>
</gene>
<evidence type="ECO:0000313" key="2">
    <source>
        <dbReference type="EMBL" id="EAU75926.1"/>
    </source>
</evidence>
<dbReference type="InterPro" id="IPR026212">
    <property type="entry name" value="Cep78"/>
</dbReference>
<reference evidence="2" key="2">
    <citation type="submission" date="2002-03" db="EMBL/GenBank/DDBJ databases">
        <authorList>
            <consortium name="The Anopheles Genome Sequencing Consortium"/>
        </authorList>
    </citation>
    <scope>NUCLEOTIDE SEQUENCE</scope>
    <source>
        <strain evidence="2">PEST</strain>
    </source>
</reference>
<dbReference type="PRINTS" id="PR02062">
    <property type="entry name" value="CENTROSOME78"/>
</dbReference>
<dbReference type="SMART" id="SM00368">
    <property type="entry name" value="LRR_RI"/>
    <property type="match status" value="3"/>
</dbReference>
<dbReference type="InterPro" id="IPR001611">
    <property type="entry name" value="Leu-rich_rpt"/>
</dbReference>
<name>A0NGC7_ANOGA</name>
<dbReference type="VEuPathDB" id="VectorBase:AGAMI1_013568"/>
<reference evidence="2" key="3">
    <citation type="journal article" date="2004" name="Trends Parasitol.">
        <title>The Anopheles gambiae genome: an update.</title>
        <authorList>
            <person name="Mongin E."/>
            <person name="Louis C."/>
            <person name="Holt R.A."/>
            <person name="Birney E."/>
            <person name="Collins F.H."/>
        </authorList>
    </citation>
    <scope>NUCLEOTIDE SEQUENCE</scope>
    <source>
        <strain evidence="2">PEST</strain>
    </source>
</reference>